<dbReference type="PANTHER" id="PTHR34142:SF1">
    <property type="entry name" value="GLYCOSIDE HYDROLASE FAMILY 5 DOMAIN-CONTAINING PROTEIN"/>
    <property type="match status" value="1"/>
</dbReference>
<dbReference type="PANTHER" id="PTHR34142">
    <property type="entry name" value="ENDO-BETA-1,4-GLUCANASE A"/>
    <property type="match status" value="1"/>
</dbReference>
<evidence type="ECO:0000256" key="4">
    <source>
        <dbReference type="RuleBase" id="RU361153"/>
    </source>
</evidence>
<organism evidence="8 9">
    <name type="scientific">Chrysophaeum taylorii</name>
    <dbReference type="NCBI Taxonomy" id="2483200"/>
    <lineage>
        <taxon>Eukaryota</taxon>
        <taxon>Sar</taxon>
        <taxon>Stramenopiles</taxon>
        <taxon>Ochrophyta</taxon>
        <taxon>Pelagophyceae</taxon>
        <taxon>Pelagomonadales</taxon>
        <taxon>Pelagomonadaceae</taxon>
        <taxon>Chrysophaeum</taxon>
    </lineage>
</organism>
<feature type="signal peptide" evidence="6">
    <location>
        <begin position="1"/>
        <end position="16"/>
    </location>
</feature>
<reference evidence="8" key="1">
    <citation type="submission" date="2023-01" db="EMBL/GenBank/DDBJ databases">
        <title>Metagenome sequencing of chrysophaentin producing Chrysophaeum taylorii.</title>
        <authorList>
            <person name="Davison J."/>
            <person name="Bewley C."/>
        </authorList>
    </citation>
    <scope>NUCLEOTIDE SEQUENCE</scope>
    <source>
        <strain evidence="8">NIES-1699</strain>
    </source>
</reference>
<evidence type="ECO:0000256" key="3">
    <source>
        <dbReference type="ARBA" id="ARBA00023295"/>
    </source>
</evidence>
<keyword evidence="2 4" id="KW-0378">Hydrolase</keyword>
<dbReference type="SUPFAM" id="SSF51445">
    <property type="entry name" value="(Trans)glycosidases"/>
    <property type="match status" value="1"/>
</dbReference>
<dbReference type="Pfam" id="PF00150">
    <property type="entry name" value="Cellulase"/>
    <property type="match status" value="1"/>
</dbReference>
<feature type="domain" description="Glycoside hydrolase family 5" evidence="7">
    <location>
        <begin position="126"/>
        <end position="388"/>
    </location>
</feature>
<keyword evidence="6" id="KW-0732">Signal</keyword>
<accession>A0AAD7UEJ2</accession>
<proteinExistence type="inferred from homology"/>
<feature type="chain" id="PRO_5042272875" description="Glycoside hydrolase family 5 domain-containing protein" evidence="6">
    <location>
        <begin position="17"/>
        <end position="497"/>
    </location>
</feature>
<dbReference type="InterPro" id="IPR001547">
    <property type="entry name" value="Glyco_hydro_5"/>
</dbReference>
<dbReference type="Proteomes" id="UP001230188">
    <property type="component" value="Unassembled WGS sequence"/>
</dbReference>
<feature type="region of interest" description="Disordered" evidence="5">
    <location>
        <begin position="458"/>
        <end position="497"/>
    </location>
</feature>
<keyword evidence="9" id="KW-1185">Reference proteome</keyword>
<evidence type="ECO:0000256" key="2">
    <source>
        <dbReference type="ARBA" id="ARBA00022801"/>
    </source>
</evidence>
<evidence type="ECO:0000259" key="7">
    <source>
        <dbReference type="Pfam" id="PF00150"/>
    </source>
</evidence>
<evidence type="ECO:0000256" key="6">
    <source>
        <dbReference type="SAM" id="SignalP"/>
    </source>
</evidence>
<sequence length="497" mass="55920">MRHLVLIAAWVGRGHGQACCRLGDCSSCYDIAPMCKFYSWHEKSCVDEGYTWCPTLDIPETTGKLCHKGTCDNCLRYAPVGAWCSLAAECCPSSGEWCETKQVTAVEQWGWLSVNDAGNRIVSKTTGEVVQLRGMSMYWSNSNWAGAKFFNAEATRKIASWSGVTLVRAALGVDFPAANEMDVFKPRLTGTYLDANETKNNKERVMTVVETCIELGMYVIIDWHSHWAHRQPQRSAAMEFFREVAAKYKDTPNVIFEVYNEPWWGNKWEDIKAYADQVVAVIREQGANNLIIVGTPMWSQRIDVPFEEGLVNGTNIAYSVHFYAAYSYHDYMKDLIDEVADKIPLFASEWGNGCPHIPCRVDANRTLGWIRKLDEYGISWANWNVADNGSPGSNYTLTDDSLSALMPGADARGDNWVYTESGELVRSILASYEKKPRNDNMVFQATADTMMMTQESINMSPSDAKPSKMRDKKRHRGRKARRTSRSLDDPAAPNANT</sequence>
<evidence type="ECO:0000256" key="1">
    <source>
        <dbReference type="ARBA" id="ARBA00005641"/>
    </source>
</evidence>
<name>A0AAD7UEJ2_9STRA</name>
<dbReference type="GO" id="GO:0004553">
    <property type="term" value="F:hydrolase activity, hydrolyzing O-glycosyl compounds"/>
    <property type="evidence" value="ECO:0007669"/>
    <property type="project" value="InterPro"/>
</dbReference>
<comment type="similarity">
    <text evidence="1 4">Belongs to the glycosyl hydrolase 5 (cellulase A) family.</text>
</comment>
<comment type="caution">
    <text evidence="8">The sequence shown here is derived from an EMBL/GenBank/DDBJ whole genome shotgun (WGS) entry which is preliminary data.</text>
</comment>
<dbReference type="EMBL" id="JAQMWT010000381">
    <property type="protein sequence ID" value="KAJ8602378.1"/>
    <property type="molecule type" value="Genomic_DNA"/>
</dbReference>
<dbReference type="Gene3D" id="3.20.20.80">
    <property type="entry name" value="Glycosidases"/>
    <property type="match status" value="1"/>
</dbReference>
<feature type="compositionally biased region" description="Basic residues" evidence="5">
    <location>
        <begin position="470"/>
        <end position="484"/>
    </location>
</feature>
<dbReference type="AlphaFoldDB" id="A0AAD7UEJ2"/>
<evidence type="ECO:0000313" key="8">
    <source>
        <dbReference type="EMBL" id="KAJ8602378.1"/>
    </source>
</evidence>
<evidence type="ECO:0000313" key="9">
    <source>
        <dbReference type="Proteomes" id="UP001230188"/>
    </source>
</evidence>
<keyword evidence="3 4" id="KW-0326">Glycosidase</keyword>
<evidence type="ECO:0000256" key="5">
    <source>
        <dbReference type="SAM" id="MobiDB-lite"/>
    </source>
</evidence>
<gene>
    <name evidence="8" type="ORF">CTAYLR_004224</name>
</gene>
<dbReference type="GO" id="GO:0000272">
    <property type="term" value="P:polysaccharide catabolic process"/>
    <property type="evidence" value="ECO:0007669"/>
    <property type="project" value="InterPro"/>
</dbReference>
<protein>
    <recommendedName>
        <fullName evidence="7">Glycoside hydrolase family 5 domain-containing protein</fullName>
    </recommendedName>
</protein>
<dbReference type="InterPro" id="IPR017853">
    <property type="entry name" value="GH"/>
</dbReference>